<dbReference type="RefSeq" id="WP_007188088.1">
    <property type="nucleotide sequence ID" value="NZ_AOLS01000016.1"/>
</dbReference>
<dbReference type="EMBL" id="AOLS01000016">
    <property type="protein sequence ID" value="EMA24898.1"/>
    <property type="molecule type" value="Genomic_DNA"/>
</dbReference>
<evidence type="ECO:0000313" key="2">
    <source>
        <dbReference type="EMBL" id="EMA24898.1"/>
    </source>
</evidence>
<organism evidence="2 3">
    <name type="scientific">Haloarcula marismortui ATCC 33799</name>
    <dbReference type="NCBI Taxonomy" id="662475"/>
    <lineage>
        <taxon>Archaea</taxon>
        <taxon>Methanobacteriati</taxon>
        <taxon>Methanobacteriota</taxon>
        <taxon>Stenosarchaea group</taxon>
        <taxon>Halobacteria</taxon>
        <taxon>Halobacteriales</taxon>
        <taxon>Haloarculaceae</taxon>
        <taxon>Haloarcula</taxon>
    </lineage>
</organism>
<proteinExistence type="predicted"/>
<comment type="caution">
    <text evidence="2">The sequence shown here is derived from an EMBL/GenBank/DDBJ whole genome shotgun (WGS) entry which is preliminary data.</text>
</comment>
<sequence length="72" mass="8142">MSQQTDGERKHVATLELTEEPNADEIAFLIDDTLDKKFVDVESNRDGSYEIYRRNRPSASGLDPEGESRKLG</sequence>
<reference evidence="2 3" key="1">
    <citation type="journal article" date="2014" name="PLoS Genet.">
        <title>Phylogenetically driven sequencing of extremely halophilic archaea reveals strategies for static and dynamic osmo-response.</title>
        <authorList>
            <person name="Becker E.A."/>
            <person name="Seitzer P.M."/>
            <person name="Tritt A."/>
            <person name="Larsen D."/>
            <person name="Krusor M."/>
            <person name="Yao A.I."/>
            <person name="Wu D."/>
            <person name="Madern D."/>
            <person name="Eisen J.A."/>
            <person name="Darling A.E."/>
            <person name="Facciotti M.T."/>
        </authorList>
    </citation>
    <scope>NUCLEOTIDE SEQUENCE [LARGE SCALE GENOMIC DNA]</scope>
    <source>
        <strain evidence="2 3">ATCC 33799</strain>
    </source>
</reference>
<dbReference type="Proteomes" id="UP000011687">
    <property type="component" value="Unassembled WGS sequence"/>
</dbReference>
<dbReference type="AlphaFoldDB" id="M0KVG0"/>
<keyword evidence="3" id="KW-1185">Reference proteome</keyword>
<feature type="region of interest" description="Disordered" evidence="1">
    <location>
        <begin position="46"/>
        <end position="72"/>
    </location>
</feature>
<accession>M0KVG0</accession>
<name>M0KVG0_9EURY</name>
<gene>
    <name evidence="2" type="ORF">C435_03358</name>
</gene>
<evidence type="ECO:0000313" key="3">
    <source>
        <dbReference type="Proteomes" id="UP000011687"/>
    </source>
</evidence>
<protein>
    <submittedName>
        <fullName evidence="2">Uncharacterized protein</fullName>
    </submittedName>
</protein>
<dbReference type="PATRIC" id="fig|662475.6.peg.652"/>
<evidence type="ECO:0000256" key="1">
    <source>
        <dbReference type="SAM" id="MobiDB-lite"/>
    </source>
</evidence>